<dbReference type="PROSITE" id="PS50262">
    <property type="entry name" value="G_PROTEIN_RECEP_F1_2"/>
    <property type="match status" value="1"/>
</dbReference>
<accession>A0A9D4G3L0</accession>
<dbReference type="EMBL" id="JAIWYP010000006">
    <property type="protein sequence ID" value="KAH3808226.1"/>
    <property type="molecule type" value="Genomic_DNA"/>
</dbReference>
<dbReference type="GO" id="GO:0007189">
    <property type="term" value="P:adenylate cyclase-activating G protein-coupled receptor signaling pathway"/>
    <property type="evidence" value="ECO:0007669"/>
    <property type="project" value="TreeGrafter"/>
</dbReference>
<organism evidence="7 8">
    <name type="scientific">Dreissena polymorpha</name>
    <name type="common">Zebra mussel</name>
    <name type="synonym">Mytilus polymorpha</name>
    <dbReference type="NCBI Taxonomy" id="45954"/>
    <lineage>
        <taxon>Eukaryota</taxon>
        <taxon>Metazoa</taxon>
        <taxon>Spiralia</taxon>
        <taxon>Lophotrochozoa</taxon>
        <taxon>Mollusca</taxon>
        <taxon>Bivalvia</taxon>
        <taxon>Autobranchia</taxon>
        <taxon>Heteroconchia</taxon>
        <taxon>Euheterodonta</taxon>
        <taxon>Imparidentia</taxon>
        <taxon>Neoheterodontei</taxon>
        <taxon>Myida</taxon>
        <taxon>Dreissenoidea</taxon>
        <taxon>Dreissenidae</taxon>
        <taxon>Dreissena</taxon>
    </lineage>
</organism>
<dbReference type="Proteomes" id="UP000828390">
    <property type="component" value="Unassembled WGS sequence"/>
</dbReference>
<comment type="caution">
    <text evidence="7">The sequence shown here is derived from an EMBL/GenBank/DDBJ whole genome shotgun (WGS) entry which is preliminary data.</text>
</comment>
<feature type="transmembrane region" description="Helical" evidence="5">
    <location>
        <begin position="243"/>
        <end position="264"/>
    </location>
</feature>
<dbReference type="GO" id="GO:0004930">
    <property type="term" value="F:G protein-coupled receptor activity"/>
    <property type="evidence" value="ECO:0007669"/>
    <property type="project" value="TreeGrafter"/>
</dbReference>
<evidence type="ECO:0000313" key="8">
    <source>
        <dbReference type="Proteomes" id="UP000828390"/>
    </source>
</evidence>
<evidence type="ECO:0000256" key="1">
    <source>
        <dbReference type="ARBA" id="ARBA00004141"/>
    </source>
</evidence>
<dbReference type="SUPFAM" id="SSF81321">
    <property type="entry name" value="Family A G protein-coupled receptor-like"/>
    <property type="match status" value="1"/>
</dbReference>
<proteinExistence type="predicted"/>
<evidence type="ECO:0000256" key="4">
    <source>
        <dbReference type="ARBA" id="ARBA00023136"/>
    </source>
</evidence>
<feature type="transmembrane region" description="Helical" evidence="5">
    <location>
        <begin position="28"/>
        <end position="52"/>
    </location>
</feature>
<dbReference type="AlphaFoldDB" id="A0A9D4G3L0"/>
<protein>
    <recommendedName>
        <fullName evidence="6">G-protein coupled receptors family 1 profile domain-containing protein</fullName>
    </recommendedName>
</protein>
<dbReference type="PANTHER" id="PTHR23112">
    <property type="entry name" value="G PROTEIN-COUPLED RECEPTOR 157-RELATED"/>
    <property type="match status" value="1"/>
</dbReference>
<evidence type="ECO:0000256" key="5">
    <source>
        <dbReference type="SAM" id="Phobius"/>
    </source>
</evidence>
<keyword evidence="2 5" id="KW-0812">Transmembrane</keyword>
<sequence>MFPGQNTTNFKPKDGYDMPVLGLDNGSFYHIHIPAMSCIIVSLICSVTSILLSFRRRTFRNFFSKWSKSERFVVYLAFLDGYFNVFHFTDHLNVVVTRDHVRPKGLCVFYGYFTAVFVAAEILMVNVVAINVFMLLYCKRKLYFGKRDWKLLAWIFFLPVVGSSIAAAFDQFGPTGATCFMDSVKGTLATICFTTVPLTIVLVMNMVLYILSWKRIHDQCREVSLTLGTMSAAMQGSHRAARAMSMFVTAFFIQWWAVAFYGVWGLASRQIPQALFHVLTIFTNLGGILNLIVFAVITRSTSSREHLQNHGGL</sequence>
<name>A0A9D4G3L0_DREPO</name>
<keyword evidence="8" id="KW-1185">Reference proteome</keyword>
<dbReference type="Gene3D" id="1.20.1070.10">
    <property type="entry name" value="Rhodopsin 7-helix transmembrane proteins"/>
    <property type="match status" value="1"/>
</dbReference>
<keyword evidence="3 5" id="KW-1133">Transmembrane helix</keyword>
<gene>
    <name evidence="7" type="ORF">DPMN_136579</name>
</gene>
<dbReference type="PANTHER" id="PTHR23112:SF0">
    <property type="entry name" value="TRANSMEMBRANE PROTEIN 116"/>
    <property type="match status" value="1"/>
</dbReference>
<dbReference type="InterPro" id="IPR017452">
    <property type="entry name" value="GPCR_Rhodpsn_7TM"/>
</dbReference>
<evidence type="ECO:0000256" key="2">
    <source>
        <dbReference type="ARBA" id="ARBA00022692"/>
    </source>
</evidence>
<feature type="domain" description="G-protein coupled receptors family 1 profile" evidence="6">
    <location>
        <begin position="45"/>
        <end position="294"/>
    </location>
</feature>
<feature type="transmembrane region" description="Helical" evidence="5">
    <location>
        <begin position="149"/>
        <end position="168"/>
    </location>
</feature>
<evidence type="ECO:0000256" key="3">
    <source>
        <dbReference type="ARBA" id="ARBA00022989"/>
    </source>
</evidence>
<evidence type="ECO:0000259" key="6">
    <source>
        <dbReference type="PROSITE" id="PS50262"/>
    </source>
</evidence>
<feature type="transmembrane region" description="Helical" evidence="5">
    <location>
        <begin position="188"/>
        <end position="211"/>
    </location>
</feature>
<reference evidence="7" key="1">
    <citation type="journal article" date="2019" name="bioRxiv">
        <title>The Genome of the Zebra Mussel, Dreissena polymorpha: A Resource for Invasive Species Research.</title>
        <authorList>
            <person name="McCartney M.A."/>
            <person name="Auch B."/>
            <person name="Kono T."/>
            <person name="Mallez S."/>
            <person name="Zhang Y."/>
            <person name="Obille A."/>
            <person name="Becker A."/>
            <person name="Abrahante J.E."/>
            <person name="Garbe J."/>
            <person name="Badalamenti J.P."/>
            <person name="Herman A."/>
            <person name="Mangelson H."/>
            <person name="Liachko I."/>
            <person name="Sullivan S."/>
            <person name="Sone E.D."/>
            <person name="Koren S."/>
            <person name="Silverstein K.A.T."/>
            <person name="Beckman K.B."/>
            <person name="Gohl D.M."/>
        </authorList>
    </citation>
    <scope>NUCLEOTIDE SEQUENCE</scope>
    <source>
        <strain evidence="7">Duluth1</strain>
        <tissue evidence="7">Whole animal</tissue>
    </source>
</reference>
<reference evidence="7" key="2">
    <citation type="submission" date="2020-11" db="EMBL/GenBank/DDBJ databases">
        <authorList>
            <person name="McCartney M.A."/>
            <person name="Auch B."/>
            <person name="Kono T."/>
            <person name="Mallez S."/>
            <person name="Becker A."/>
            <person name="Gohl D.M."/>
            <person name="Silverstein K.A.T."/>
            <person name="Koren S."/>
            <person name="Bechman K.B."/>
            <person name="Herman A."/>
            <person name="Abrahante J.E."/>
            <person name="Garbe J."/>
        </authorList>
    </citation>
    <scope>NUCLEOTIDE SEQUENCE</scope>
    <source>
        <strain evidence="7">Duluth1</strain>
        <tissue evidence="7">Whole animal</tissue>
    </source>
</reference>
<dbReference type="OrthoDB" id="6115658at2759"/>
<feature type="transmembrane region" description="Helical" evidence="5">
    <location>
        <begin position="72"/>
        <end position="89"/>
    </location>
</feature>
<dbReference type="GO" id="GO:0005886">
    <property type="term" value="C:plasma membrane"/>
    <property type="evidence" value="ECO:0007669"/>
    <property type="project" value="TreeGrafter"/>
</dbReference>
<keyword evidence="4 5" id="KW-0472">Membrane</keyword>
<feature type="transmembrane region" description="Helical" evidence="5">
    <location>
        <begin position="276"/>
        <end position="297"/>
    </location>
</feature>
<evidence type="ECO:0000313" key="7">
    <source>
        <dbReference type="EMBL" id="KAH3808226.1"/>
    </source>
</evidence>
<feature type="transmembrane region" description="Helical" evidence="5">
    <location>
        <begin position="109"/>
        <end position="137"/>
    </location>
</feature>
<comment type="subcellular location">
    <subcellularLocation>
        <location evidence="1">Membrane</location>
        <topology evidence="1">Multi-pass membrane protein</topology>
    </subcellularLocation>
</comment>